<feature type="compositionally biased region" description="Basic and acidic residues" evidence="1">
    <location>
        <begin position="57"/>
        <end position="67"/>
    </location>
</feature>
<keyword evidence="3" id="KW-1185">Reference proteome</keyword>
<protein>
    <submittedName>
        <fullName evidence="2">Uncharacterized protein</fullName>
    </submittedName>
</protein>
<feature type="region of interest" description="Disordered" evidence="1">
    <location>
        <begin position="19"/>
        <end position="67"/>
    </location>
</feature>
<dbReference type="EMBL" id="LSRX01000883">
    <property type="protein sequence ID" value="OLP87065.1"/>
    <property type="molecule type" value="Genomic_DNA"/>
</dbReference>
<feature type="compositionally biased region" description="Acidic residues" evidence="1">
    <location>
        <begin position="32"/>
        <end position="56"/>
    </location>
</feature>
<comment type="caution">
    <text evidence="2">The sequence shown here is derived from an EMBL/GenBank/DDBJ whole genome shotgun (WGS) entry which is preliminary data.</text>
</comment>
<evidence type="ECO:0000256" key="1">
    <source>
        <dbReference type="SAM" id="MobiDB-lite"/>
    </source>
</evidence>
<accession>A0A1Q9CVZ9</accession>
<evidence type="ECO:0000313" key="2">
    <source>
        <dbReference type="EMBL" id="OLP87065.1"/>
    </source>
</evidence>
<reference evidence="2 3" key="1">
    <citation type="submission" date="2016-02" db="EMBL/GenBank/DDBJ databases">
        <title>Genome analysis of coral dinoflagellate symbionts highlights evolutionary adaptations to a symbiotic lifestyle.</title>
        <authorList>
            <person name="Aranda M."/>
            <person name="Li Y."/>
            <person name="Liew Y.J."/>
            <person name="Baumgarten S."/>
            <person name="Simakov O."/>
            <person name="Wilson M."/>
            <person name="Piel J."/>
            <person name="Ashoor H."/>
            <person name="Bougouffa S."/>
            <person name="Bajic V.B."/>
            <person name="Ryu T."/>
            <person name="Ravasi T."/>
            <person name="Bayer T."/>
            <person name="Micklem G."/>
            <person name="Kim H."/>
            <person name="Bhak J."/>
            <person name="Lajeunesse T.C."/>
            <person name="Voolstra C.R."/>
        </authorList>
    </citation>
    <scope>NUCLEOTIDE SEQUENCE [LARGE SCALE GENOMIC DNA]</scope>
    <source>
        <strain evidence="2 3">CCMP2467</strain>
    </source>
</reference>
<dbReference type="Proteomes" id="UP000186817">
    <property type="component" value="Unassembled WGS sequence"/>
</dbReference>
<sequence length="133" mass="14577">MFFTPLGIRSGLMRLATVSTEDAESVDSSSDGSDEPLDVLGMEEDFAEASDDEDAGQDEKQAEEGRMEEYFSELDEQLESALDGELAGQEAARTDDALPLSSRHIKAVKFHMTFHMVLCQKTGARVLLLRAST</sequence>
<name>A0A1Q9CVZ9_SYMMI</name>
<dbReference type="OrthoDB" id="10409022at2759"/>
<dbReference type="AlphaFoldDB" id="A0A1Q9CVZ9"/>
<proteinExistence type="predicted"/>
<organism evidence="2 3">
    <name type="scientific">Symbiodinium microadriaticum</name>
    <name type="common">Dinoflagellate</name>
    <name type="synonym">Zooxanthella microadriatica</name>
    <dbReference type="NCBI Taxonomy" id="2951"/>
    <lineage>
        <taxon>Eukaryota</taxon>
        <taxon>Sar</taxon>
        <taxon>Alveolata</taxon>
        <taxon>Dinophyceae</taxon>
        <taxon>Suessiales</taxon>
        <taxon>Symbiodiniaceae</taxon>
        <taxon>Symbiodinium</taxon>
    </lineage>
</organism>
<gene>
    <name evidence="2" type="ORF">AK812_SmicGene31752</name>
</gene>
<evidence type="ECO:0000313" key="3">
    <source>
        <dbReference type="Proteomes" id="UP000186817"/>
    </source>
</evidence>